<accession>A0A8J3JF20</accession>
<dbReference type="AlphaFoldDB" id="A0A8J3JF20"/>
<comment type="caution">
    <text evidence="2">The sequence shown here is derived from an EMBL/GenBank/DDBJ whole genome shotgun (WGS) entry which is preliminary data.</text>
</comment>
<keyword evidence="3" id="KW-1185">Reference proteome</keyword>
<gene>
    <name evidence="2" type="ORF">Cba03nite_27830</name>
</gene>
<evidence type="ECO:0000256" key="1">
    <source>
        <dbReference type="SAM" id="MobiDB-lite"/>
    </source>
</evidence>
<evidence type="ECO:0000313" key="2">
    <source>
        <dbReference type="EMBL" id="GIF81434.1"/>
    </source>
</evidence>
<name>A0A8J3JF20_9ACTN</name>
<protein>
    <submittedName>
        <fullName evidence="2">Uncharacterized protein</fullName>
    </submittedName>
</protein>
<dbReference type="EMBL" id="BONF01000014">
    <property type="protein sequence ID" value="GIF81434.1"/>
    <property type="molecule type" value="Genomic_DNA"/>
</dbReference>
<organism evidence="2 3">
    <name type="scientific">Catellatospora bangladeshensis</name>
    <dbReference type="NCBI Taxonomy" id="310355"/>
    <lineage>
        <taxon>Bacteria</taxon>
        <taxon>Bacillati</taxon>
        <taxon>Actinomycetota</taxon>
        <taxon>Actinomycetes</taxon>
        <taxon>Micromonosporales</taxon>
        <taxon>Micromonosporaceae</taxon>
        <taxon>Catellatospora</taxon>
    </lineage>
</organism>
<feature type="region of interest" description="Disordered" evidence="1">
    <location>
        <begin position="398"/>
        <end position="451"/>
    </location>
</feature>
<reference evidence="2 3" key="1">
    <citation type="submission" date="2021-01" db="EMBL/GenBank/DDBJ databases">
        <title>Whole genome shotgun sequence of Catellatospora bangladeshensis NBRC 107357.</title>
        <authorList>
            <person name="Komaki H."/>
            <person name="Tamura T."/>
        </authorList>
    </citation>
    <scope>NUCLEOTIDE SEQUENCE [LARGE SCALE GENOMIC DNA]</scope>
    <source>
        <strain evidence="2 3">NBRC 107357</strain>
    </source>
</reference>
<dbReference type="RefSeq" id="WP_203745841.1">
    <property type="nucleotide sequence ID" value="NZ_BONF01000014.1"/>
</dbReference>
<feature type="compositionally biased region" description="Pro residues" evidence="1">
    <location>
        <begin position="412"/>
        <end position="424"/>
    </location>
</feature>
<dbReference type="Proteomes" id="UP000601223">
    <property type="component" value="Unassembled WGS sequence"/>
</dbReference>
<proteinExistence type="predicted"/>
<evidence type="ECO:0000313" key="3">
    <source>
        <dbReference type="Proteomes" id="UP000601223"/>
    </source>
</evidence>
<sequence length="567" mass="60218">MTSETPPAREPVDAALRALLPARAAAALWQFAVQSGTAFELARPYPNARSGAVVCAVREHHHYTGVRKIILKLDTVRDAARAHGEYVQQQRAVHEGGGFARRHLVQPAREPVRVDDKLWFTFQELATGEATDVGLADLEVLTALLEAARTGSDEESLPTACAHIVRSVLGEWAAHRDTKIMDVPAFLRLHVRDRLGPGGDLHALASTRTAATLELPGEPGPLANPLRLVTDPAMTAGRRIVAVTGKAHGDLHTENVLVPVRPVVAPDGFRLIDLMKYGSGAPLTRDPAHLVLYIVARSLAGLDPQAREALFGLVLHPATAPRGGPVPGWLHRTVVGVHAAAEGCARSLIDEWREQAILSVLGNALIFVGRASTRDEDRGWFLRLAALAADAYLGRGAPSPPRVTASRLPVVTEPPPSVAPPPNGRVPGEPDPGQTSPGGFPFPPPGPGLRRATSDWRARLCRNLAALRLAAQDPTSAARVDALVDAAAAGHAAADAAWSLELDGVMLELLDEAGTRSALPGAPAGSPLLYERYACPGERCRRVEPRQPGGPLPTCALTGEAMRLRVS</sequence>